<reference evidence="1" key="1">
    <citation type="submission" date="2021-06" db="EMBL/GenBank/DDBJ databases">
        <authorList>
            <person name="Hodson N. C."/>
            <person name="Mongue J. A."/>
            <person name="Jaron S. K."/>
        </authorList>
    </citation>
    <scope>NUCLEOTIDE SEQUENCE</scope>
</reference>
<organism evidence="1 2">
    <name type="scientific">Allacma fusca</name>
    <dbReference type="NCBI Taxonomy" id="39272"/>
    <lineage>
        <taxon>Eukaryota</taxon>
        <taxon>Metazoa</taxon>
        <taxon>Ecdysozoa</taxon>
        <taxon>Arthropoda</taxon>
        <taxon>Hexapoda</taxon>
        <taxon>Collembola</taxon>
        <taxon>Symphypleona</taxon>
        <taxon>Sminthuridae</taxon>
        <taxon>Allacma</taxon>
    </lineage>
</organism>
<accession>A0A8J2P0R5</accession>
<gene>
    <name evidence="1" type="ORF">AFUS01_LOCUS10640</name>
</gene>
<protein>
    <submittedName>
        <fullName evidence="1">Uncharacterized protein</fullName>
    </submittedName>
</protein>
<dbReference type="EMBL" id="CAJVCH010079276">
    <property type="protein sequence ID" value="CAG7721425.1"/>
    <property type="molecule type" value="Genomic_DNA"/>
</dbReference>
<comment type="caution">
    <text evidence="1">The sequence shown here is derived from an EMBL/GenBank/DDBJ whole genome shotgun (WGS) entry which is preliminary data.</text>
</comment>
<dbReference type="Proteomes" id="UP000708208">
    <property type="component" value="Unassembled WGS sequence"/>
</dbReference>
<evidence type="ECO:0000313" key="1">
    <source>
        <dbReference type="EMBL" id="CAG7721425.1"/>
    </source>
</evidence>
<keyword evidence="2" id="KW-1185">Reference proteome</keyword>
<feature type="non-terminal residue" evidence="1">
    <location>
        <position position="1"/>
    </location>
</feature>
<proteinExistence type="predicted"/>
<evidence type="ECO:0000313" key="2">
    <source>
        <dbReference type="Proteomes" id="UP000708208"/>
    </source>
</evidence>
<sequence>YVHSGRSLYYQDLSVQTYESDLPP</sequence>
<name>A0A8J2P0R5_9HEXA</name>
<dbReference type="AlphaFoldDB" id="A0A8J2P0R5"/>